<sequence length="101" mass="11395">MLFKQKASLMISQGMGDSKSSFQKGLPQFVAVMVKNILLVSFGMTLGYPTILIPSLTSGDRNEEIQLTPEQVSWIDKPEKRLSELKRPLLLANDCMYFNQI</sequence>
<dbReference type="EMBL" id="GEZM01070709">
    <property type="protein sequence ID" value="JAV66322.1"/>
    <property type="molecule type" value="Transcribed_RNA"/>
</dbReference>
<protein>
    <submittedName>
        <fullName evidence="1">Uncharacterized protein</fullName>
    </submittedName>
</protein>
<organism evidence="1">
    <name type="scientific">Photinus pyralis</name>
    <name type="common">Common eastern firefly</name>
    <name type="synonym">Lampyris pyralis</name>
    <dbReference type="NCBI Taxonomy" id="7054"/>
    <lineage>
        <taxon>Eukaryota</taxon>
        <taxon>Metazoa</taxon>
        <taxon>Ecdysozoa</taxon>
        <taxon>Arthropoda</taxon>
        <taxon>Hexapoda</taxon>
        <taxon>Insecta</taxon>
        <taxon>Pterygota</taxon>
        <taxon>Neoptera</taxon>
        <taxon>Endopterygota</taxon>
        <taxon>Coleoptera</taxon>
        <taxon>Polyphaga</taxon>
        <taxon>Elateriformia</taxon>
        <taxon>Elateroidea</taxon>
        <taxon>Lampyridae</taxon>
        <taxon>Lampyrinae</taxon>
        <taxon>Photinus</taxon>
    </lineage>
</organism>
<proteinExistence type="predicted"/>
<name>A0A1Y1KY53_PHOPY</name>
<reference evidence="1" key="1">
    <citation type="journal article" date="2016" name="Sci. Rep.">
        <title>Molecular characterization of firefly nuptial gifts: a multi-omics approach sheds light on postcopulatory sexual selection.</title>
        <authorList>
            <person name="Al-Wathiqui N."/>
            <person name="Fallon T.R."/>
            <person name="South A."/>
            <person name="Weng J.K."/>
            <person name="Lewis S.M."/>
        </authorList>
    </citation>
    <scope>NUCLEOTIDE SEQUENCE</scope>
</reference>
<evidence type="ECO:0000313" key="1">
    <source>
        <dbReference type="EMBL" id="JAV66322.1"/>
    </source>
</evidence>
<accession>A0A1Y1KY53</accession>
<dbReference type="AlphaFoldDB" id="A0A1Y1KY53"/>